<accession>A0A9N9KML3</accession>
<evidence type="ECO:0000313" key="1">
    <source>
        <dbReference type="EMBL" id="CAG8948737.1"/>
    </source>
</evidence>
<reference evidence="1" key="1">
    <citation type="submission" date="2021-07" db="EMBL/GenBank/DDBJ databases">
        <authorList>
            <person name="Durling M."/>
        </authorList>
    </citation>
    <scope>NUCLEOTIDE SEQUENCE</scope>
</reference>
<dbReference type="EMBL" id="CAJVRL010000001">
    <property type="protein sequence ID" value="CAG8948737.1"/>
    <property type="molecule type" value="Genomic_DNA"/>
</dbReference>
<dbReference type="InterPro" id="IPR027796">
    <property type="entry name" value="OTT_1508_deam-like"/>
</dbReference>
<evidence type="ECO:0000313" key="2">
    <source>
        <dbReference type="Proteomes" id="UP000696280"/>
    </source>
</evidence>
<gene>
    <name evidence="1" type="ORF">HYFRA_00001858</name>
</gene>
<organism evidence="1 2">
    <name type="scientific">Hymenoscyphus fraxineus</name>
    <dbReference type="NCBI Taxonomy" id="746836"/>
    <lineage>
        <taxon>Eukaryota</taxon>
        <taxon>Fungi</taxon>
        <taxon>Dikarya</taxon>
        <taxon>Ascomycota</taxon>
        <taxon>Pezizomycotina</taxon>
        <taxon>Leotiomycetes</taxon>
        <taxon>Helotiales</taxon>
        <taxon>Helotiaceae</taxon>
        <taxon>Hymenoscyphus</taxon>
    </lineage>
</organism>
<protein>
    <submittedName>
        <fullName evidence="1">Uncharacterized protein</fullName>
    </submittedName>
</protein>
<comment type="caution">
    <text evidence="1">The sequence shown here is derived from an EMBL/GenBank/DDBJ whole genome shotgun (WGS) entry which is preliminary data.</text>
</comment>
<dbReference type="AlphaFoldDB" id="A0A9N9KML3"/>
<name>A0A9N9KML3_9HELO</name>
<proteinExistence type="predicted"/>
<dbReference type="OrthoDB" id="4851849at2759"/>
<sequence length="417" mass="47984">MIQFFNTQHIQKLYMYIWNPQSKEEFRALATTLRFKNEGQLHDEVSYQGSEQPCLNDIFHDSIAEIFSRNRKGKSVSATLLVEWKDKAKLLLAKNESFHASDEEFRVIVERELREVASKENDRKLKESRGEITLWEAIINHQNKLQVDAQNLRGQLQTLLSSEDIHVQSDVKIYLAKLLESIPTDLTKKLAPAALSPMVIQAYELCLKFPENDFPQVLGDKEKATSLKDIISIIGQPRKSYEAILQKARTNSASFTNLEIFPLPTPQPTLKKGKWDYAKTITFLGKIKNMKTGPFQESKLGGDRKTNIEKFNEFRKPHLKVHAEIQLATYVATHGYLSDPDLKVSDYIGCNKPTCFLCDRFLTKQKRYRTRGCSNHIFNGWMVPDIYCCSKEEADEFRVAVDEIGGELKHEVCSVWE</sequence>
<keyword evidence="2" id="KW-1185">Reference proteome</keyword>
<dbReference type="Pfam" id="PF14441">
    <property type="entry name" value="OTT_1508_deam"/>
    <property type="match status" value="1"/>
</dbReference>
<dbReference type="Proteomes" id="UP000696280">
    <property type="component" value="Unassembled WGS sequence"/>
</dbReference>